<evidence type="ECO:0000313" key="1">
    <source>
        <dbReference type="EMBL" id="GBP51293.1"/>
    </source>
</evidence>
<keyword evidence="2" id="KW-1185">Reference proteome</keyword>
<protein>
    <submittedName>
        <fullName evidence="1">Uncharacterized protein</fullName>
    </submittedName>
</protein>
<sequence length="112" mass="12621">MLNSCSWPRTITLRLFWEPSTCRRTTRCCVTPTLPPARGKTAEMEGYSLWSTPTAVADRLYVVRLYKPEKRETGNLQRCSFASVSAGTARSDAPIRWTSNSHVRSRLTSLPA</sequence>
<evidence type="ECO:0000313" key="2">
    <source>
        <dbReference type="Proteomes" id="UP000299102"/>
    </source>
</evidence>
<name>A0A4C1WJU7_EUMVA</name>
<gene>
    <name evidence="1" type="ORF">EVAR_34079_1</name>
</gene>
<organism evidence="1 2">
    <name type="scientific">Eumeta variegata</name>
    <name type="common">Bagworm moth</name>
    <name type="synonym">Eumeta japonica</name>
    <dbReference type="NCBI Taxonomy" id="151549"/>
    <lineage>
        <taxon>Eukaryota</taxon>
        <taxon>Metazoa</taxon>
        <taxon>Ecdysozoa</taxon>
        <taxon>Arthropoda</taxon>
        <taxon>Hexapoda</taxon>
        <taxon>Insecta</taxon>
        <taxon>Pterygota</taxon>
        <taxon>Neoptera</taxon>
        <taxon>Endopterygota</taxon>
        <taxon>Lepidoptera</taxon>
        <taxon>Glossata</taxon>
        <taxon>Ditrysia</taxon>
        <taxon>Tineoidea</taxon>
        <taxon>Psychidae</taxon>
        <taxon>Oiketicinae</taxon>
        <taxon>Eumeta</taxon>
    </lineage>
</organism>
<comment type="caution">
    <text evidence="1">The sequence shown here is derived from an EMBL/GenBank/DDBJ whole genome shotgun (WGS) entry which is preliminary data.</text>
</comment>
<dbReference type="Proteomes" id="UP000299102">
    <property type="component" value="Unassembled WGS sequence"/>
</dbReference>
<dbReference type="EMBL" id="BGZK01000579">
    <property type="protein sequence ID" value="GBP51293.1"/>
    <property type="molecule type" value="Genomic_DNA"/>
</dbReference>
<dbReference type="AlphaFoldDB" id="A0A4C1WJU7"/>
<proteinExistence type="predicted"/>
<accession>A0A4C1WJU7</accession>
<reference evidence="1 2" key="1">
    <citation type="journal article" date="2019" name="Commun. Biol.">
        <title>The bagworm genome reveals a unique fibroin gene that provides high tensile strength.</title>
        <authorList>
            <person name="Kono N."/>
            <person name="Nakamura H."/>
            <person name="Ohtoshi R."/>
            <person name="Tomita M."/>
            <person name="Numata K."/>
            <person name="Arakawa K."/>
        </authorList>
    </citation>
    <scope>NUCLEOTIDE SEQUENCE [LARGE SCALE GENOMIC DNA]</scope>
</reference>